<dbReference type="AlphaFoldDB" id="A0A397VIA4"/>
<dbReference type="OrthoDB" id="310217at2759"/>
<evidence type="ECO:0000313" key="2">
    <source>
        <dbReference type="Proteomes" id="UP000266673"/>
    </source>
</evidence>
<evidence type="ECO:0008006" key="3">
    <source>
        <dbReference type="Google" id="ProtNLM"/>
    </source>
</evidence>
<reference evidence="1 2" key="1">
    <citation type="submission" date="2018-06" db="EMBL/GenBank/DDBJ databases">
        <title>Comparative genomics reveals the genomic features of Rhizophagus irregularis, R. cerebriforme, R. diaphanum and Gigaspora rosea, and their symbiotic lifestyle signature.</title>
        <authorList>
            <person name="Morin E."/>
            <person name="San Clemente H."/>
            <person name="Chen E.C.H."/>
            <person name="De La Providencia I."/>
            <person name="Hainaut M."/>
            <person name="Kuo A."/>
            <person name="Kohler A."/>
            <person name="Murat C."/>
            <person name="Tang N."/>
            <person name="Roy S."/>
            <person name="Loubradou J."/>
            <person name="Henrissat B."/>
            <person name="Grigoriev I.V."/>
            <person name="Corradi N."/>
            <person name="Roux C."/>
            <person name="Martin F.M."/>
        </authorList>
    </citation>
    <scope>NUCLEOTIDE SEQUENCE [LARGE SCALE GENOMIC DNA]</scope>
    <source>
        <strain evidence="1 2">DAOM 194757</strain>
    </source>
</reference>
<dbReference type="EMBL" id="QKWP01000321">
    <property type="protein sequence ID" value="RIB22184.1"/>
    <property type="molecule type" value="Genomic_DNA"/>
</dbReference>
<keyword evidence="2" id="KW-1185">Reference proteome</keyword>
<accession>A0A397VIA4</accession>
<protein>
    <recommendedName>
        <fullName evidence="3">Protein kinase domain-containing protein</fullName>
    </recommendedName>
</protein>
<dbReference type="Proteomes" id="UP000266673">
    <property type="component" value="Unassembled WGS sequence"/>
</dbReference>
<gene>
    <name evidence="1" type="ORF">C2G38_2174616</name>
</gene>
<name>A0A397VIA4_9GLOM</name>
<sequence>MSEAFTGHPPYYNIPHDHILAIKFVKDTKPYNRPTAKELGNMLNDFFYYFNNEETELYKLVKEIKILGKTPQCIIKSNRQELMIRHP</sequence>
<evidence type="ECO:0000313" key="1">
    <source>
        <dbReference type="EMBL" id="RIB22184.1"/>
    </source>
</evidence>
<comment type="caution">
    <text evidence="1">The sequence shown here is derived from an EMBL/GenBank/DDBJ whole genome shotgun (WGS) entry which is preliminary data.</text>
</comment>
<proteinExistence type="predicted"/>
<organism evidence="1 2">
    <name type="scientific">Gigaspora rosea</name>
    <dbReference type="NCBI Taxonomy" id="44941"/>
    <lineage>
        <taxon>Eukaryota</taxon>
        <taxon>Fungi</taxon>
        <taxon>Fungi incertae sedis</taxon>
        <taxon>Mucoromycota</taxon>
        <taxon>Glomeromycotina</taxon>
        <taxon>Glomeromycetes</taxon>
        <taxon>Diversisporales</taxon>
        <taxon>Gigasporaceae</taxon>
        <taxon>Gigaspora</taxon>
    </lineage>
</organism>